<keyword evidence="1" id="KW-1133">Transmembrane helix</keyword>
<dbReference type="InterPro" id="IPR051413">
    <property type="entry name" value="K/Na_HCN_channel"/>
</dbReference>
<organism evidence="3 4">
    <name type="scientific">Oikopleura dioica</name>
    <name type="common">Tunicate</name>
    <dbReference type="NCBI Taxonomy" id="34765"/>
    <lineage>
        <taxon>Eukaryota</taxon>
        <taxon>Metazoa</taxon>
        <taxon>Chordata</taxon>
        <taxon>Tunicata</taxon>
        <taxon>Appendicularia</taxon>
        <taxon>Copelata</taxon>
        <taxon>Oikopleuridae</taxon>
        <taxon>Oikopleura</taxon>
    </lineage>
</organism>
<dbReference type="Proteomes" id="UP001158576">
    <property type="component" value="Chromosome XSR"/>
</dbReference>
<keyword evidence="1" id="KW-0812">Transmembrane</keyword>
<feature type="domain" description="Ion transport N-terminal" evidence="2">
    <location>
        <begin position="107"/>
        <end position="141"/>
    </location>
</feature>
<evidence type="ECO:0000313" key="3">
    <source>
        <dbReference type="EMBL" id="CAG5099680.1"/>
    </source>
</evidence>
<evidence type="ECO:0000313" key="4">
    <source>
        <dbReference type="Proteomes" id="UP001158576"/>
    </source>
</evidence>
<sequence length="192" mass="22539">MSFEKTRSHRLKQLKQRIEPTKKKPFLKYNSDVNKRVQWTESAKWHSSASLLKREQKDHNLGRKRNQSTADIADVKYSPSDMLRLFLRKKQEGTNRIASGSMSVPTSKFSLRWYGSHKALENERSRQKSYGVFIIHPYSNFRFYWDLISLAFLIVTMIVIPVGITFFNEDMTTIPGWMLFNLSLDRATSIQI</sequence>
<evidence type="ECO:0000256" key="1">
    <source>
        <dbReference type="SAM" id="Phobius"/>
    </source>
</evidence>
<keyword evidence="1" id="KW-0472">Membrane</keyword>
<name>A0ABN7SGR0_OIKDI</name>
<dbReference type="InterPro" id="IPR013621">
    <property type="entry name" value="Ion_trans_N"/>
</dbReference>
<dbReference type="PANTHER" id="PTHR45689:SF5">
    <property type="entry name" value="I[[H]] CHANNEL, ISOFORM E"/>
    <property type="match status" value="1"/>
</dbReference>
<proteinExistence type="predicted"/>
<accession>A0ABN7SGR0</accession>
<dbReference type="Pfam" id="PF08412">
    <property type="entry name" value="Ion_trans_N"/>
    <property type="match status" value="1"/>
</dbReference>
<feature type="transmembrane region" description="Helical" evidence="1">
    <location>
        <begin position="143"/>
        <end position="167"/>
    </location>
</feature>
<evidence type="ECO:0000259" key="2">
    <source>
        <dbReference type="Pfam" id="PF08412"/>
    </source>
</evidence>
<dbReference type="PANTHER" id="PTHR45689">
    <property type="entry name" value="I[[H]] CHANNEL, ISOFORM E"/>
    <property type="match status" value="1"/>
</dbReference>
<protein>
    <submittedName>
        <fullName evidence="3">Oidioi.mRNA.OKI2018_I69.XSR.g16632.t1.cds</fullName>
    </submittedName>
</protein>
<reference evidence="3 4" key="1">
    <citation type="submission" date="2021-04" db="EMBL/GenBank/DDBJ databases">
        <authorList>
            <person name="Bliznina A."/>
        </authorList>
    </citation>
    <scope>NUCLEOTIDE SEQUENCE [LARGE SCALE GENOMIC DNA]</scope>
</reference>
<keyword evidence="4" id="KW-1185">Reference proteome</keyword>
<gene>
    <name evidence="3" type="ORF">OKIOD_LOCUS8190</name>
</gene>
<dbReference type="EMBL" id="OU015569">
    <property type="protein sequence ID" value="CAG5099680.1"/>
    <property type="molecule type" value="Genomic_DNA"/>
</dbReference>